<evidence type="ECO:0000256" key="2">
    <source>
        <dbReference type="SAM" id="Phobius"/>
    </source>
</evidence>
<dbReference type="EMBL" id="JAIPUX010000439">
    <property type="protein sequence ID" value="KAH0630410.1"/>
    <property type="molecule type" value="Genomic_DNA"/>
</dbReference>
<feature type="compositionally biased region" description="Polar residues" evidence="1">
    <location>
        <begin position="2507"/>
        <end position="2529"/>
    </location>
</feature>
<feature type="compositionally biased region" description="Polar residues" evidence="1">
    <location>
        <begin position="1801"/>
        <end position="1821"/>
    </location>
</feature>
<feature type="region of interest" description="Disordered" evidence="1">
    <location>
        <begin position="2507"/>
        <end position="2530"/>
    </location>
</feature>
<keyword evidence="2" id="KW-0472">Membrane</keyword>
<accession>A0ABQ7TLV6</accession>
<feature type="region of interest" description="Disordered" evidence="1">
    <location>
        <begin position="438"/>
        <end position="464"/>
    </location>
</feature>
<evidence type="ECO:0000256" key="1">
    <source>
        <dbReference type="SAM" id="MobiDB-lite"/>
    </source>
</evidence>
<keyword evidence="2" id="KW-1133">Transmembrane helix</keyword>
<protein>
    <submittedName>
        <fullName evidence="3">Uncharacterized protein</fullName>
    </submittedName>
</protein>
<dbReference type="Proteomes" id="UP000826234">
    <property type="component" value="Unassembled WGS sequence"/>
</dbReference>
<feature type="compositionally biased region" description="Low complexity" evidence="1">
    <location>
        <begin position="511"/>
        <end position="523"/>
    </location>
</feature>
<feature type="region of interest" description="Disordered" evidence="1">
    <location>
        <begin position="1801"/>
        <end position="1824"/>
    </location>
</feature>
<feature type="region of interest" description="Disordered" evidence="1">
    <location>
        <begin position="812"/>
        <end position="834"/>
    </location>
</feature>
<feature type="compositionally biased region" description="Polar residues" evidence="1">
    <location>
        <begin position="501"/>
        <end position="510"/>
    </location>
</feature>
<feature type="region of interest" description="Disordered" evidence="1">
    <location>
        <begin position="146"/>
        <end position="169"/>
    </location>
</feature>
<keyword evidence="2" id="KW-0812">Transmembrane</keyword>
<feature type="transmembrane region" description="Helical" evidence="2">
    <location>
        <begin position="2540"/>
        <end position="2571"/>
    </location>
</feature>
<keyword evidence="4" id="KW-1185">Reference proteome</keyword>
<organism evidence="3 4">
    <name type="scientific">Phrynosoma platyrhinos</name>
    <name type="common">Desert horned lizard</name>
    <dbReference type="NCBI Taxonomy" id="52577"/>
    <lineage>
        <taxon>Eukaryota</taxon>
        <taxon>Metazoa</taxon>
        <taxon>Chordata</taxon>
        <taxon>Craniata</taxon>
        <taxon>Vertebrata</taxon>
        <taxon>Euteleostomi</taxon>
        <taxon>Lepidosauria</taxon>
        <taxon>Squamata</taxon>
        <taxon>Bifurcata</taxon>
        <taxon>Unidentata</taxon>
        <taxon>Episquamata</taxon>
        <taxon>Toxicofera</taxon>
        <taxon>Iguania</taxon>
        <taxon>Phrynosomatidae</taxon>
        <taxon>Phrynosomatinae</taxon>
        <taxon>Phrynosoma</taxon>
    </lineage>
</organism>
<feature type="region of interest" description="Disordered" evidence="1">
    <location>
        <begin position="487"/>
        <end position="524"/>
    </location>
</feature>
<evidence type="ECO:0000313" key="4">
    <source>
        <dbReference type="Proteomes" id="UP000826234"/>
    </source>
</evidence>
<feature type="region of interest" description="Disordered" evidence="1">
    <location>
        <begin position="106"/>
        <end position="133"/>
    </location>
</feature>
<feature type="compositionally biased region" description="Low complexity" evidence="1">
    <location>
        <begin position="2372"/>
        <end position="2382"/>
    </location>
</feature>
<comment type="caution">
    <text evidence="3">The sequence shown here is derived from an EMBL/GenBank/DDBJ whole genome shotgun (WGS) entry which is preliminary data.</text>
</comment>
<feature type="region of interest" description="Disordered" evidence="1">
    <location>
        <begin position="2369"/>
        <end position="2392"/>
    </location>
</feature>
<feature type="compositionally biased region" description="Acidic residues" evidence="1">
    <location>
        <begin position="445"/>
        <end position="456"/>
    </location>
</feature>
<sequence length="2576" mass="272153">MDPEKIEEIIQIGIASIQQSATIQAEDMNETGTEGTHIHMSTKITTTFQSTDDSDEDTIISDTTFGITSERITSYQASPKIIPKIYISTSLESNTEDWEETIGMGGHEDSVTSGNNDVSTPEVVSKSTSGDDISNSKEVILDASQNVKSTASENEHSEESIISTSPDDNTVSTIKETTTVLENITIITTSGDTVCRNMAVDETTVTAIPEISTTPSIAQGDLCNSFVSGETVPVPVTRDTSDITSGKKMINTLSGDSFSVRDTTDTSTTLGPMVDFMETNGTEETSNSGDCATKEDDSTIFPGDFTNSPSPVSSSGENSLRALKEMSFSDPETTMFFSDSGNESLFREDTSAITPVFSAAFQQVPTVVSGTIVSFSSDSDITTVESAKMTDCPTGSPTNGNTTDSVIKEATTNVPTTAVASRNMCTTISLRTPKYAVTTDSGNFADDDDDDDDDDTSTPSLDPVTINENFHIVPRNVSNIISTREITTSDPKGMDTDFESMPTTETLSKPSLSGESTSILSSGEVRETEICKKKAITVPENPIITPSSIHSFDHTNTTEYSATSGSGNYTIEEDGMATTPASTCEIEQSSSPGKVTNFISRDILNTPIKDTFGDTTTVPSFTEGIVIPIPMCTQTIAIQGNKCINMAGNVTTSCGSSIISESVSITLGKNDPYIHKTSTNSFGDYVIPRKDTETVCKDINHSPFDCDIITTASASFQNTTIDVPEYTTTTAFPEDTSGYAAQTKLQKSSETITDKINMTLGNATITHGVSATSDVTHTIPTTVAIAEGAREATTKNAIPILEDNNITAATGAAPTSQSFNGTTSEGHTATATSGDVRSRGTATIHVENDFFTASFTDSENTSVTSSTYRDTISSAREDAVNIASRNVTTLANEELPTTVPNKVPIDHYKANIYPERTNTNLESKDSQITDTFGNATERSITVSINPSEIVISTKEANNTMDSAHRDTTTTAIGKHEIMRIRGDTNHGGNTLLEELITPVPSPASSTDVTPPTSVSSRVQPAHEFMSTHEDNHNEIASCETSSTHSIALKQDVSVASIGGDSNLPSNSTVVSAVFIPNSESAPNIYLFSRELDTDVVEDTTTNTADSLLFDTANSADTSTDTSEKQQYGEGTTTILVCLNSSFSVESSVQEASTEPTAAYKTNISGDAHPEEAFVSVPNKITTTHEQESSFDRTTNSGCTTFETTTQTGRALIEDTSSCSESNNMWSDTSMTPVVVVGSKNDASHGDRQPLHKPVTLGSAVTSINSRISEVTGTPEDVKDNTVTGDIYATEETNIITPFLGTNVSLSNTSRDLTAMTSDKFAETITPLEDVVGLVPVKEATSTVTALKDAVMITQDFPGNIDTHFKHKLSAILHDSPQVRETLPSENIAVYTPGDTEIVIDSEVLTSELMSSAETHTLEDPTDLVSNIISRGTLSNDPSVMTTDTPAASGTISSLSDTIFILNDATSVSEIAMSSEEILSSEIDSTSPFVAINIQNQTPFTGTTTVVPGKIFSTGETVTTTSTSEAETITGDAILANGTENAVTDDINIPNSPEKVTNFTVPGISPIDSDTTASIPLDTSTSTIVLQETEPLEETFSSGNAISVATGDIGGHPDSCIPTLGSTPHEHNGHPFTSNLDTVSTSGDTARILEASDACGNSILPNLFADEIDLTIDGGEASPSKDITSIASEVSTNSGSLNTNKSEGTTLTNAPEYIPITSEAIVLSAGDNASLSDTKCIFMTSLPSGDITTIISEDSTFDLNVPEGTHISAALGDIHATTVIGSGDTTKLMKNSTTPIVGITRNTQYDTSTPSQTRPLGETSASKMADVATRETCGTNFSKTVTKTGKAAAIKGSTIAHTEKPTSAPRDYTYVSDGIPPSRGKVTAMIAIFEDVGKQNENSISRAPFSIAETPVRQANFKSGVNLTYREVTSTNPTPTKFKEGASTVAITRASETATSYSKTKSLRKSDLSMKSTITTTDSVPGAVSCPREMVHISSGSSSEDTLKGISTVETPSGFPEVGISPFTTPFEETCVSDNITVPIDISNKVATTGTEEISISNVNIVVGKYPMSEVKTVPGEIAPIGITSTPRDNFFYGAINSSINTPVSIDVGPLPYFASESTIFPVEMATHGALVSSEEIDTSGDASSSKTVATVDMMSLVTTTNSVNSSEDVTFTPCSGNNLDEAHISGTVITINSETTTALKGAILFEDGAIDASKYENTPELPNIHENATCAPENTFSTVLEVAVADFGSKIIALDDVATTTLLKVSDMATREISDTVGANFIAYSGEKLIDTPREITPEETKASAPRETEIVPRETCTLTLGETATVTSENTDSITTETYTSIEESSATTSVEPSVDASGETNIATFGKIVDPSSTDTSSTPREVGAVSPEESYVSATFRETIDNTRDAHEPSFSVPEELHVDVPREIVVAQPGNITGATTKEIHTDIGEATKVIHRKPSTTISDKNPPTAASGSRFTINPSEIPPTASPIASPALANAPKGNIRIGTTSTLSPMASPRGITSGSQEKNGTIKPVVPPSYWSIMLTGIMVTLILAVGLCMVIYYVTFYILVTYSTS</sequence>
<reference evidence="3 4" key="1">
    <citation type="journal article" date="2022" name="Gigascience">
        <title>A chromosome-level genome assembly and annotation of the desert horned lizard, Phrynosoma platyrhinos, provides insight into chromosomal rearrangements among reptiles.</title>
        <authorList>
            <person name="Koochekian N."/>
            <person name="Ascanio A."/>
            <person name="Farleigh K."/>
            <person name="Card D.C."/>
            <person name="Schield D.R."/>
            <person name="Castoe T.A."/>
            <person name="Jezkova T."/>
        </authorList>
    </citation>
    <scope>NUCLEOTIDE SEQUENCE [LARGE SCALE GENOMIC DNA]</scope>
    <source>
        <strain evidence="3">NK-2021</strain>
    </source>
</reference>
<proteinExistence type="predicted"/>
<evidence type="ECO:0000313" key="3">
    <source>
        <dbReference type="EMBL" id="KAH0630410.1"/>
    </source>
</evidence>
<name>A0ABQ7TLV6_PHRPL</name>
<gene>
    <name evidence="3" type="ORF">JD844_013420</name>
</gene>